<feature type="compositionally biased region" description="Low complexity" evidence="14">
    <location>
        <begin position="378"/>
        <end position="387"/>
    </location>
</feature>
<feature type="domain" description="YjeF C-terminal" evidence="15">
    <location>
        <begin position="210"/>
        <end position="416"/>
    </location>
</feature>
<evidence type="ECO:0000256" key="4">
    <source>
        <dbReference type="ARBA" id="ARBA00013129"/>
    </source>
</evidence>
<name>T1CZ92_9ZZZZ</name>
<comment type="cofactor">
    <cofactor evidence="1">
        <name>K(+)</name>
        <dbReference type="ChEBI" id="CHEBI:29103"/>
    </cofactor>
</comment>
<keyword evidence="9" id="KW-0456">Lyase</keyword>
<dbReference type="GO" id="GO:0110051">
    <property type="term" value="P:metabolite repair"/>
    <property type="evidence" value="ECO:0007669"/>
    <property type="project" value="TreeGrafter"/>
</dbReference>
<dbReference type="GO" id="GO:0005524">
    <property type="term" value="F:ATP binding"/>
    <property type="evidence" value="ECO:0007669"/>
    <property type="project" value="UniProtKB-KW"/>
</dbReference>
<keyword evidence="17" id="KW-0418">Kinase</keyword>
<evidence type="ECO:0000256" key="2">
    <source>
        <dbReference type="ARBA" id="ARBA00006001"/>
    </source>
</evidence>
<dbReference type="Gene3D" id="3.40.1190.20">
    <property type="match status" value="1"/>
</dbReference>
<dbReference type="NCBIfam" id="TIGR00197">
    <property type="entry name" value="yjeF_nterm"/>
    <property type="match status" value="1"/>
</dbReference>
<feature type="domain" description="YjeF N-terminal" evidence="16">
    <location>
        <begin position="14"/>
        <end position="208"/>
    </location>
</feature>
<comment type="caution">
    <text evidence="17">The sequence shown here is derived from an EMBL/GenBank/DDBJ whole genome shotgun (WGS) entry which is preliminary data.</text>
</comment>
<keyword evidence="6" id="KW-0067">ATP-binding</keyword>
<evidence type="ECO:0000256" key="14">
    <source>
        <dbReference type="SAM" id="MobiDB-lite"/>
    </source>
</evidence>
<keyword evidence="7" id="KW-0521">NADP</keyword>
<keyword evidence="8" id="KW-0520">NAD</keyword>
<evidence type="ECO:0000256" key="11">
    <source>
        <dbReference type="ARBA" id="ARBA00032624"/>
    </source>
</evidence>
<dbReference type="InterPro" id="IPR000631">
    <property type="entry name" value="CARKD"/>
</dbReference>
<protein>
    <recommendedName>
        <fullName evidence="4">ADP-dependent NAD(P)H-hydrate dehydratase</fullName>
        <ecNumber evidence="4">4.2.1.136</ecNumber>
    </recommendedName>
    <alternativeName>
        <fullName evidence="11">Nicotinamide nucleotide repair protein</fullName>
    </alternativeName>
</protein>
<comment type="function">
    <text evidence="10">Bifunctional enzyme that catalyzes the epimerization of the S- and R-forms of NAD(P)HX and the dehydration of the S-form of NAD(P)HX at the expense of ADP, which is converted to AMP. This allows the repair of both epimers of NAD(P)HX, a damaged form of NAD(P)H that is a result of enzymatic or heat-dependent hydration.</text>
</comment>
<dbReference type="GO" id="GO:0052855">
    <property type="term" value="F:ADP-dependent NAD(P)H-hydrate dehydratase activity"/>
    <property type="evidence" value="ECO:0007669"/>
    <property type="project" value="UniProtKB-EC"/>
</dbReference>
<reference evidence="17" key="2">
    <citation type="journal article" date="2014" name="ISME J.">
        <title>Microbial stratification in low pH oxic and suboxic macroscopic growths along an acid mine drainage.</title>
        <authorList>
            <person name="Mendez-Garcia C."/>
            <person name="Mesa V."/>
            <person name="Sprenger R.R."/>
            <person name="Richter M."/>
            <person name="Diez M.S."/>
            <person name="Solano J."/>
            <person name="Bargiela R."/>
            <person name="Golyshina O.V."/>
            <person name="Manteca A."/>
            <person name="Ramos J.L."/>
            <person name="Gallego J.R."/>
            <person name="Llorente I."/>
            <person name="Martins Dos Santos V.A."/>
            <person name="Jensen O.N."/>
            <person name="Pelaez A.I."/>
            <person name="Sanchez J."/>
            <person name="Ferrer M."/>
        </authorList>
    </citation>
    <scope>NUCLEOTIDE SEQUENCE</scope>
</reference>
<evidence type="ECO:0000259" key="16">
    <source>
        <dbReference type="PROSITE" id="PS51385"/>
    </source>
</evidence>
<keyword evidence="5" id="KW-0547">Nucleotide-binding</keyword>
<feature type="non-terminal residue" evidence="17">
    <location>
        <position position="416"/>
    </location>
</feature>
<dbReference type="Pfam" id="PF03853">
    <property type="entry name" value="YjeF_N"/>
    <property type="match status" value="1"/>
</dbReference>
<keyword evidence="17" id="KW-0808">Transferase</keyword>
<dbReference type="EC" id="4.2.1.136" evidence="4"/>
<evidence type="ECO:0000313" key="17">
    <source>
        <dbReference type="EMBL" id="EQD74619.1"/>
    </source>
</evidence>
<evidence type="ECO:0000256" key="8">
    <source>
        <dbReference type="ARBA" id="ARBA00023027"/>
    </source>
</evidence>
<evidence type="ECO:0000256" key="13">
    <source>
        <dbReference type="ARBA" id="ARBA00049209"/>
    </source>
</evidence>
<evidence type="ECO:0000256" key="1">
    <source>
        <dbReference type="ARBA" id="ARBA00001958"/>
    </source>
</evidence>
<dbReference type="Gene3D" id="3.40.50.10260">
    <property type="entry name" value="YjeF N-terminal domain"/>
    <property type="match status" value="1"/>
</dbReference>
<dbReference type="SUPFAM" id="SSF64153">
    <property type="entry name" value="YjeF N-terminal domain-like"/>
    <property type="match status" value="1"/>
</dbReference>
<evidence type="ECO:0000256" key="10">
    <source>
        <dbReference type="ARBA" id="ARBA00025153"/>
    </source>
</evidence>
<evidence type="ECO:0000256" key="5">
    <source>
        <dbReference type="ARBA" id="ARBA00022741"/>
    </source>
</evidence>
<comment type="catalytic activity">
    <reaction evidence="12">
        <text>(6S)-NADHX + ADP = AMP + phosphate + NADH + H(+)</text>
        <dbReference type="Rhea" id="RHEA:32223"/>
        <dbReference type="ChEBI" id="CHEBI:15378"/>
        <dbReference type="ChEBI" id="CHEBI:43474"/>
        <dbReference type="ChEBI" id="CHEBI:57945"/>
        <dbReference type="ChEBI" id="CHEBI:64074"/>
        <dbReference type="ChEBI" id="CHEBI:456215"/>
        <dbReference type="ChEBI" id="CHEBI:456216"/>
        <dbReference type="EC" id="4.2.1.136"/>
    </reaction>
</comment>
<evidence type="ECO:0000256" key="7">
    <source>
        <dbReference type="ARBA" id="ARBA00022857"/>
    </source>
</evidence>
<evidence type="ECO:0000259" key="15">
    <source>
        <dbReference type="PROSITE" id="PS51383"/>
    </source>
</evidence>
<dbReference type="EMBL" id="AUZY01001531">
    <property type="protein sequence ID" value="EQD74619.1"/>
    <property type="molecule type" value="Genomic_DNA"/>
</dbReference>
<evidence type="ECO:0000256" key="6">
    <source>
        <dbReference type="ARBA" id="ARBA00022840"/>
    </source>
</evidence>
<gene>
    <name evidence="17" type="ORF">B1B_02562</name>
</gene>
<dbReference type="PANTHER" id="PTHR12592:SF0">
    <property type="entry name" value="ATP-DEPENDENT (S)-NAD(P)H-HYDRATE DEHYDRATASE"/>
    <property type="match status" value="1"/>
</dbReference>
<dbReference type="InterPro" id="IPR029056">
    <property type="entry name" value="Ribokinase-like"/>
</dbReference>
<dbReference type="InterPro" id="IPR036652">
    <property type="entry name" value="YjeF_N_dom_sf"/>
</dbReference>
<organism evidence="17">
    <name type="scientific">mine drainage metagenome</name>
    <dbReference type="NCBI Taxonomy" id="410659"/>
    <lineage>
        <taxon>unclassified sequences</taxon>
        <taxon>metagenomes</taxon>
        <taxon>ecological metagenomes</taxon>
    </lineage>
</organism>
<proteinExistence type="inferred from homology"/>
<comment type="similarity">
    <text evidence="2">In the N-terminal section; belongs to the NnrE/AIBP family.</text>
</comment>
<dbReference type="AlphaFoldDB" id="T1CZ92"/>
<comment type="catalytic activity">
    <reaction evidence="13">
        <text>(6S)-NADPHX + ADP = AMP + phosphate + NADPH + H(+)</text>
        <dbReference type="Rhea" id="RHEA:32235"/>
        <dbReference type="ChEBI" id="CHEBI:15378"/>
        <dbReference type="ChEBI" id="CHEBI:43474"/>
        <dbReference type="ChEBI" id="CHEBI:57783"/>
        <dbReference type="ChEBI" id="CHEBI:64076"/>
        <dbReference type="ChEBI" id="CHEBI:456215"/>
        <dbReference type="ChEBI" id="CHEBI:456216"/>
        <dbReference type="EC" id="4.2.1.136"/>
    </reaction>
</comment>
<comment type="similarity">
    <text evidence="3">In the C-terminal section; belongs to the NnrD/CARKD family.</text>
</comment>
<dbReference type="PANTHER" id="PTHR12592">
    <property type="entry name" value="ATP-DEPENDENT (S)-NAD(P)H-HYDRATE DEHYDRATASE FAMILY MEMBER"/>
    <property type="match status" value="1"/>
</dbReference>
<dbReference type="PROSITE" id="PS51383">
    <property type="entry name" value="YJEF_C_3"/>
    <property type="match status" value="1"/>
</dbReference>
<dbReference type="PROSITE" id="PS51385">
    <property type="entry name" value="YJEF_N"/>
    <property type="match status" value="1"/>
</dbReference>
<dbReference type="GO" id="GO:0016301">
    <property type="term" value="F:kinase activity"/>
    <property type="evidence" value="ECO:0007669"/>
    <property type="project" value="UniProtKB-KW"/>
</dbReference>
<evidence type="ECO:0000256" key="9">
    <source>
        <dbReference type="ARBA" id="ARBA00023239"/>
    </source>
</evidence>
<dbReference type="Pfam" id="PF01256">
    <property type="entry name" value="Carb_kinase"/>
    <property type="match status" value="1"/>
</dbReference>
<dbReference type="InterPro" id="IPR004443">
    <property type="entry name" value="YjeF_N_dom"/>
</dbReference>
<dbReference type="SUPFAM" id="SSF53613">
    <property type="entry name" value="Ribokinase-like"/>
    <property type="match status" value="1"/>
</dbReference>
<evidence type="ECO:0000256" key="12">
    <source>
        <dbReference type="ARBA" id="ARBA00048238"/>
    </source>
</evidence>
<evidence type="ECO:0000256" key="3">
    <source>
        <dbReference type="ARBA" id="ARBA00009524"/>
    </source>
</evidence>
<feature type="compositionally biased region" description="Basic residues" evidence="14">
    <location>
        <begin position="388"/>
        <end position="400"/>
    </location>
</feature>
<accession>T1CZ92</accession>
<reference evidence="17" key="1">
    <citation type="submission" date="2013-08" db="EMBL/GenBank/DDBJ databases">
        <authorList>
            <person name="Mendez C."/>
            <person name="Richter M."/>
            <person name="Ferrer M."/>
            <person name="Sanchez J."/>
        </authorList>
    </citation>
    <scope>NUCLEOTIDE SEQUENCE</scope>
</reference>
<dbReference type="HAMAP" id="MF_01966">
    <property type="entry name" value="NADHX_epimerase"/>
    <property type="match status" value="1"/>
</dbReference>
<sequence>MTAPAAPRIDSLEMAVAEENAVALGVPIDALMENAGRAVAEEAARRLSAPPSRVGILVGMGNNGGDAMAAGYYLSQWGYQAEAWLVRPATEIRSRASRRCFERIERRGMIHLRLPRPEELSNLTMLIDGLLGTGQTGPLRPPYREAVALAKASGVPILSIDVPTGISSPDGLRPRWTVALTALKESMVPENSGEIIVRDIGIPADAWLRTGPGEFYFLPRSRAVQEAGRSARVIVIGGGPYAGAPALAGLAALRSGAERATVLTPGSAALAVQSFSPNLVVRAFGTDHFRPADVPAILEYIRTAPPQAIVMGMGAGRDPDTVAALAAVLERLRAATPFVVDADALGALPFPPGRDRRRAGPGPGRHPECRRVPPVLQGSGRRGALGAHRARPARGARSAHRAPGEGRPRHSHRWRS</sequence>
<feature type="region of interest" description="Disordered" evidence="14">
    <location>
        <begin position="349"/>
        <end position="416"/>
    </location>
</feature>